<sequence>MESGFNRLQSTLSLTKAEDDGVVIASNLWYSDSNSFELYLVGRLLAQKPFHPEALKSTLMLSFNLVWGMDLKLLEGNYFFLKFNHIVDYNRVLEECPWSFEKNLLVLSPIGTNENPSDVNLDWAKFHAHAHGLPLSEMTKEVADFVGNHLG</sequence>
<dbReference type="Pfam" id="PF14111">
    <property type="entry name" value="DUF4283"/>
    <property type="match status" value="1"/>
</dbReference>
<dbReference type="EMBL" id="JACGWN010000009">
    <property type="protein sequence ID" value="KAL0433594.1"/>
    <property type="molecule type" value="Genomic_DNA"/>
</dbReference>
<dbReference type="PANTHER" id="PTHR31286:SF167">
    <property type="entry name" value="OS09G0268800 PROTEIN"/>
    <property type="match status" value="1"/>
</dbReference>
<evidence type="ECO:0000259" key="1">
    <source>
        <dbReference type="Pfam" id="PF14111"/>
    </source>
</evidence>
<name>A0AAW2VVB9_9LAMI</name>
<dbReference type="InterPro" id="IPR040256">
    <property type="entry name" value="At4g02000-like"/>
</dbReference>
<dbReference type="PANTHER" id="PTHR31286">
    <property type="entry name" value="GLYCINE-RICH CELL WALL STRUCTURAL PROTEIN 1.8-LIKE"/>
    <property type="match status" value="1"/>
</dbReference>
<comment type="caution">
    <text evidence="2">The sequence shown here is derived from an EMBL/GenBank/DDBJ whole genome shotgun (WGS) entry which is preliminary data.</text>
</comment>
<proteinExistence type="predicted"/>
<accession>A0AAW2VVB9</accession>
<reference evidence="2" key="1">
    <citation type="submission" date="2020-06" db="EMBL/GenBank/DDBJ databases">
        <authorList>
            <person name="Li T."/>
            <person name="Hu X."/>
            <person name="Zhang T."/>
            <person name="Song X."/>
            <person name="Zhang H."/>
            <person name="Dai N."/>
            <person name="Sheng W."/>
            <person name="Hou X."/>
            <person name="Wei L."/>
        </authorList>
    </citation>
    <scope>NUCLEOTIDE SEQUENCE</scope>
    <source>
        <strain evidence="2">KEN1</strain>
        <tissue evidence="2">Leaf</tissue>
    </source>
</reference>
<protein>
    <recommendedName>
        <fullName evidence="1">DUF4283 domain-containing protein</fullName>
    </recommendedName>
</protein>
<gene>
    <name evidence="2" type="ORF">Slati_2693700</name>
</gene>
<dbReference type="InterPro" id="IPR025558">
    <property type="entry name" value="DUF4283"/>
</dbReference>
<reference evidence="2" key="2">
    <citation type="journal article" date="2024" name="Plant">
        <title>Genomic evolution and insights into agronomic trait innovations of Sesamum species.</title>
        <authorList>
            <person name="Miao H."/>
            <person name="Wang L."/>
            <person name="Qu L."/>
            <person name="Liu H."/>
            <person name="Sun Y."/>
            <person name="Le M."/>
            <person name="Wang Q."/>
            <person name="Wei S."/>
            <person name="Zheng Y."/>
            <person name="Lin W."/>
            <person name="Duan Y."/>
            <person name="Cao H."/>
            <person name="Xiong S."/>
            <person name="Wang X."/>
            <person name="Wei L."/>
            <person name="Li C."/>
            <person name="Ma Q."/>
            <person name="Ju M."/>
            <person name="Zhao R."/>
            <person name="Li G."/>
            <person name="Mu C."/>
            <person name="Tian Q."/>
            <person name="Mei H."/>
            <person name="Zhang T."/>
            <person name="Gao T."/>
            <person name="Zhang H."/>
        </authorList>
    </citation>
    <scope>NUCLEOTIDE SEQUENCE</scope>
    <source>
        <strain evidence="2">KEN1</strain>
    </source>
</reference>
<evidence type="ECO:0000313" key="2">
    <source>
        <dbReference type="EMBL" id="KAL0433594.1"/>
    </source>
</evidence>
<feature type="domain" description="DUF4283" evidence="1">
    <location>
        <begin position="34"/>
        <end position="113"/>
    </location>
</feature>
<organism evidence="2">
    <name type="scientific">Sesamum latifolium</name>
    <dbReference type="NCBI Taxonomy" id="2727402"/>
    <lineage>
        <taxon>Eukaryota</taxon>
        <taxon>Viridiplantae</taxon>
        <taxon>Streptophyta</taxon>
        <taxon>Embryophyta</taxon>
        <taxon>Tracheophyta</taxon>
        <taxon>Spermatophyta</taxon>
        <taxon>Magnoliopsida</taxon>
        <taxon>eudicotyledons</taxon>
        <taxon>Gunneridae</taxon>
        <taxon>Pentapetalae</taxon>
        <taxon>asterids</taxon>
        <taxon>lamiids</taxon>
        <taxon>Lamiales</taxon>
        <taxon>Pedaliaceae</taxon>
        <taxon>Sesamum</taxon>
    </lineage>
</organism>
<dbReference type="AlphaFoldDB" id="A0AAW2VVB9"/>